<dbReference type="Proteomes" id="UP000823749">
    <property type="component" value="Chromosome 4"/>
</dbReference>
<feature type="region of interest" description="Disordered" evidence="1">
    <location>
        <begin position="1"/>
        <end position="108"/>
    </location>
</feature>
<proteinExistence type="predicted"/>
<accession>A0AAV6KEZ9</accession>
<name>A0AAV6KEZ9_9ERIC</name>
<feature type="compositionally biased region" description="Basic residues" evidence="1">
    <location>
        <begin position="75"/>
        <end position="87"/>
    </location>
</feature>
<feature type="transmembrane region" description="Helical" evidence="2">
    <location>
        <begin position="162"/>
        <end position="180"/>
    </location>
</feature>
<dbReference type="AlphaFoldDB" id="A0AAV6KEZ9"/>
<organism evidence="3 4">
    <name type="scientific">Rhododendron griersonianum</name>
    <dbReference type="NCBI Taxonomy" id="479676"/>
    <lineage>
        <taxon>Eukaryota</taxon>
        <taxon>Viridiplantae</taxon>
        <taxon>Streptophyta</taxon>
        <taxon>Embryophyta</taxon>
        <taxon>Tracheophyta</taxon>
        <taxon>Spermatophyta</taxon>
        <taxon>Magnoliopsida</taxon>
        <taxon>eudicotyledons</taxon>
        <taxon>Gunneridae</taxon>
        <taxon>Pentapetalae</taxon>
        <taxon>asterids</taxon>
        <taxon>Ericales</taxon>
        <taxon>Ericaceae</taxon>
        <taxon>Ericoideae</taxon>
        <taxon>Rhodoreae</taxon>
        <taxon>Rhododendron</taxon>
    </lineage>
</organism>
<evidence type="ECO:0000313" key="3">
    <source>
        <dbReference type="EMBL" id="KAG5550863.1"/>
    </source>
</evidence>
<keyword evidence="2" id="KW-0812">Transmembrane</keyword>
<feature type="compositionally biased region" description="Basic and acidic residues" evidence="1">
    <location>
        <begin position="24"/>
        <end position="36"/>
    </location>
</feature>
<keyword evidence="2" id="KW-1133">Transmembrane helix</keyword>
<feature type="compositionally biased region" description="Basic and acidic residues" evidence="1">
    <location>
        <begin position="60"/>
        <end position="74"/>
    </location>
</feature>
<comment type="caution">
    <text evidence="3">The sequence shown here is derived from an EMBL/GenBank/DDBJ whole genome shotgun (WGS) entry which is preliminary data.</text>
</comment>
<reference evidence="3" key="1">
    <citation type="submission" date="2020-08" db="EMBL/GenBank/DDBJ databases">
        <title>Plant Genome Project.</title>
        <authorList>
            <person name="Zhang R.-G."/>
        </authorList>
    </citation>
    <scope>NUCLEOTIDE SEQUENCE</scope>
    <source>
        <strain evidence="3">WSP0</strain>
        <tissue evidence="3">Leaf</tissue>
    </source>
</reference>
<feature type="compositionally biased region" description="Basic residues" evidence="1">
    <location>
        <begin position="97"/>
        <end position="107"/>
    </location>
</feature>
<evidence type="ECO:0000256" key="1">
    <source>
        <dbReference type="SAM" id="MobiDB-lite"/>
    </source>
</evidence>
<keyword evidence="4" id="KW-1185">Reference proteome</keyword>
<evidence type="ECO:0000256" key="2">
    <source>
        <dbReference type="SAM" id="Phobius"/>
    </source>
</evidence>
<feature type="compositionally biased region" description="Basic and acidic residues" evidence="1">
    <location>
        <begin position="1"/>
        <end position="13"/>
    </location>
</feature>
<sequence>MSYVFEEERGDRKSKARRGVVMGSERKSKGEVEEKRKNTKKRSSFDDSQDEGKSKRRRSVKDEDAKSTKSERKDPSKKKSKSHKSSKHHSDKEKKSKEKHKSKRHKHDGQSVVLGVFAFNGLKGKDFWPGIASSLNPDIMRALRLALGQRISGELSSRLPEPVVMVSVVFLGISICSLVIKGKDMRSVSLSLVHNC</sequence>
<gene>
    <name evidence="3" type="ORF">RHGRI_009336</name>
</gene>
<dbReference type="EMBL" id="JACTNZ010000004">
    <property type="protein sequence ID" value="KAG5550863.1"/>
    <property type="molecule type" value="Genomic_DNA"/>
</dbReference>
<evidence type="ECO:0000313" key="4">
    <source>
        <dbReference type="Proteomes" id="UP000823749"/>
    </source>
</evidence>
<protein>
    <submittedName>
        <fullName evidence="3">Uncharacterized protein</fullName>
    </submittedName>
</protein>
<keyword evidence="2" id="KW-0472">Membrane</keyword>